<dbReference type="OrthoDB" id="6779804at2759"/>
<sequence length="100" mass="11348">MERLLKLFAEVVTDEDSDFDNEGNRPEDILEENFSNNERFSEYQTESDGDSGNEEVNNLEWFSSTLAYSGRKQNLGRILAAWPGVARAILNNGIFPEGEK</sequence>
<name>A0A4Y2SQY9_ARAVE</name>
<accession>A0A4Y2SQY9</accession>
<evidence type="ECO:0000313" key="2">
    <source>
        <dbReference type="EMBL" id="GBN89365.1"/>
    </source>
</evidence>
<gene>
    <name evidence="2" type="ORF">AVEN_149637_1</name>
</gene>
<dbReference type="Proteomes" id="UP000499080">
    <property type="component" value="Unassembled WGS sequence"/>
</dbReference>
<proteinExistence type="predicted"/>
<evidence type="ECO:0000313" key="3">
    <source>
        <dbReference type="Proteomes" id="UP000499080"/>
    </source>
</evidence>
<reference evidence="2 3" key="1">
    <citation type="journal article" date="2019" name="Sci. Rep.">
        <title>Orb-weaving spider Araneus ventricosus genome elucidates the spidroin gene catalogue.</title>
        <authorList>
            <person name="Kono N."/>
            <person name="Nakamura H."/>
            <person name="Ohtoshi R."/>
            <person name="Moran D.A.P."/>
            <person name="Shinohara A."/>
            <person name="Yoshida Y."/>
            <person name="Fujiwara M."/>
            <person name="Mori M."/>
            <person name="Tomita M."/>
            <person name="Arakawa K."/>
        </authorList>
    </citation>
    <scope>NUCLEOTIDE SEQUENCE [LARGE SCALE GENOMIC DNA]</scope>
</reference>
<evidence type="ECO:0000256" key="1">
    <source>
        <dbReference type="SAM" id="MobiDB-lite"/>
    </source>
</evidence>
<keyword evidence="3" id="KW-1185">Reference proteome</keyword>
<comment type="caution">
    <text evidence="2">The sequence shown here is derived from an EMBL/GenBank/DDBJ whole genome shotgun (WGS) entry which is preliminary data.</text>
</comment>
<organism evidence="2 3">
    <name type="scientific">Araneus ventricosus</name>
    <name type="common">Orbweaver spider</name>
    <name type="synonym">Epeira ventricosa</name>
    <dbReference type="NCBI Taxonomy" id="182803"/>
    <lineage>
        <taxon>Eukaryota</taxon>
        <taxon>Metazoa</taxon>
        <taxon>Ecdysozoa</taxon>
        <taxon>Arthropoda</taxon>
        <taxon>Chelicerata</taxon>
        <taxon>Arachnida</taxon>
        <taxon>Araneae</taxon>
        <taxon>Araneomorphae</taxon>
        <taxon>Entelegynae</taxon>
        <taxon>Araneoidea</taxon>
        <taxon>Araneidae</taxon>
        <taxon>Araneus</taxon>
    </lineage>
</organism>
<feature type="region of interest" description="Disordered" evidence="1">
    <location>
        <begin position="16"/>
        <end position="56"/>
    </location>
</feature>
<dbReference type="AlphaFoldDB" id="A0A4Y2SQY9"/>
<dbReference type="EMBL" id="BGPR01022748">
    <property type="protein sequence ID" value="GBN89365.1"/>
    <property type="molecule type" value="Genomic_DNA"/>
</dbReference>
<protein>
    <submittedName>
        <fullName evidence="2">Uncharacterized protein</fullName>
    </submittedName>
</protein>